<evidence type="ECO:0000256" key="3">
    <source>
        <dbReference type="ARBA" id="ARBA00022723"/>
    </source>
</evidence>
<feature type="repeat" description="1" evidence="10">
    <location>
        <begin position="144"/>
        <end position="227"/>
    </location>
</feature>
<keyword evidence="8 10" id="KW-0804">Transcription</keyword>
<dbReference type="FunFam" id="1.10.472.170:FF:000001">
    <property type="entry name" value="Transcription initiation factor IIB"/>
    <property type="match status" value="1"/>
</dbReference>
<accession>A0A133VJQ6</accession>
<feature type="binding site" evidence="10">
    <location>
        <position position="50"/>
    </location>
    <ligand>
        <name>Zn(2+)</name>
        <dbReference type="ChEBI" id="CHEBI:29105"/>
    </ligand>
</feature>
<comment type="caution">
    <text evidence="14">The sequence shown here is derived from an EMBL/GenBank/DDBJ whole genome shotgun (WGS) entry which is preliminary data.</text>
</comment>
<dbReference type="PROSITE" id="PS51134">
    <property type="entry name" value="ZF_TFIIB"/>
    <property type="match status" value="1"/>
</dbReference>
<organism evidence="14 15">
    <name type="scientific">candidate division MSBL1 archaeon SCGC-AAA382C18</name>
    <dbReference type="NCBI Taxonomy" id="1698281"/>
    <lineage>
        <taxon>Archaea</taxon>
        <taxon>Methanobacteriati</taxon>
        <taxon>Methanobacteriota</taxon>
        <taxon>candidate division MSBL1</taxon>
    </lineage>
</organism>
<dbReference type="Gene3D" id="1.10.472.10">
    <property type="entry name" value="Cyclin-like"/>
    <property type="match status" value="1"/>
</dbReference>
<dbReference type="InterPro" id="IPR013763">
    <property type="entry name" value="Cyclin-like_dom"/>
</dbReference>
<dbReference type="Proteomes" id="UP000070404">
    <property type="component" value="Unassembled WGS sequence"/>
</dbReference>
<dbReference type="GO" id="GO:0003700">
    <property type="term" value="F:DNA-binding transcription factor activity"/>
    <property type="evidence" value="ECO:0007669"/>
    <property type="project" value="UniProtKB-UniRule"/>
</dbReference>
<feature type="region of interest" description="Disordered" evidence="12">
    <location>
        <begin position="1"/>
        <end position="30"/>
    </location>
</feature>
<feature type="binding site" evidence="10">
    <location>
        <position position="31"/>
    </location>
    <ligand>
        <name>Zn(2+)</name>
        <dbReference type="ChEBI" id="CHEBI:29105"/>
    </ligand>
</feature>
<dbReference type="PRINTS" id="PR00685">
    <property type="entry name" value="TIFACTORIIB"/>
</dbReference>
<dbReference type="NCBIfam" id="NF001658">
    <property type="entry name" value="PRK00423.1"/>
    <property type="match status" value="1"/>
</dbReference>
<evidence type="ECO:0000256" key="9">
    <source>
        <dbReference type="ARBA" id="ARBA00053882"/>
    </source>
</evidence>
<dbReference type="Gene3D" id="1.10.472.170">
    <property type="match status" value="1"/>
</dbReference>
<evidence type="ECO:0000256" key="11">
    <source>
        <dbReference type="PROSITE-ProRule" id="PRU00469"/>
    </source>
</evidence>
<evidence type="ECO:0000256" key="6">
    <source>
        <dbReference type="ARBA" id="ARBA00022833"/>
    </source>
</evidence>
<feature type="compositionally biased region" description="Basic and acidic residues" evidence="12">
    <location>
        <begin position="68"/>
        <end position="80"/>
    </location>
</feature>
<dbReference type="EMBL" id="LHYF01000029">
    <property type="protein sequence ID" value="KXB06669.1"/>
    <property type="molecule type" value="Genomic_DNA"/>
</dbReference>
<keyword evidence="4 10" id="KW-0677">Repeat</keyword>
<dbReference type="GO" id="GO:0008270">
    <property type="term" value="F:zinc ion binding"/>
    <property type="evidence" value="ECO:0007669"/>
    <property type="project" value="UniProtKB-UniRule"/>
</dbReference>
<evidence type="ECO:0000313" key="14">
    <source>
        <dbReference type="EMBL" id="KXB06669.1"/>
    </source>
</evidence>
<dbReference type="GO" id="GO:0017025">
    <property type="term" value="F:TBP-class protein binding"/>
    <property type="evidence" value="ECO:0007669"/>
    <property type="project" value="InterPro"/>
</dbReference>
<dbReference type="HAMAP" id="MF_00383">
    <property type="entry name" value="TF2B_arch"/>
    <property type="match status" value="1"/>
</dbReference>
<dbReference type="InterPro" id="IPR036915">
    <property type="entry name" value="Cyclin-like_sf"/>
</dbReference>
<evidence type="ECO:0000256" key="12">
    <source>
        <dbReference type="SAM" id="MobiDB-lite"/>
    </source>
</evidence>
<dbReference type="InterPro" id="IPR023484">
    <property type="entry name" value="TFIIB_arc"/>
</dbReference>
<evidence type="ECO:0000256" key="1">
    <source>
        <dbReference type="ARBA" id="ARBA00010857"/>
    </source>
</evidence>
<evidence type="ECO:0000256" key="2">
    <source>
        <dbReference type="ARBA" id="ARBA00013932"/>
    </source>
</evidence>
<protein>
    <recommendedName>
        <fullName evidence="2 10">Transcription initiation factor IIB</fullName>
        <shortName evidence="10">TFIIB</shortName>
    </recommendedName>
</protein>
<evidence type="ECO:0000256" key="7">
    <source>
        <dbReference type="ARBA" id="ARBA00023015"/>
    </source>
</evidence>
<feature type="region of interest" description="Disordered" evidence="12">
    <location>
        <begin position="68"/>
        <end position="93"/>
    </location>
</feature>
<keyword evidence="6 10" id="KW-0862">Zinc</keyword>
<feature type="repeat" description="2" evidence="10">
    <location>
        <begin position="238"/>
        <end position="319"/>
    </location>
</feature>
<dbReference type="SMART" id="SM00385">
    <property type="entry name" value="CYCLIN"/>
    <property type="match status" value="2"/>
</dbReference>
<evidence type="ECO:0000256" key="8">
    <source>
        <dbReference type="ARBA" id="ARBA00023163"/>
    </source>
</evidence>
<sequence>MTNREKKDKKFLMAENHSSQKSENGKSEVDCPSCGNNITVRDYQQNIVICENCGRVLKEEIKDRGPEWRAFKQEDREKKSRAGPPTTETIHDKGLSTYIDWKNRDAKGNKLSPQRRNQVYRLRKWHKRTRVSDATDRNLAFALSEINRMSSQLSIPRNVQEIASRIYREAIEENLIRGRSIEGCTSATLYAACREAEIPRTLKEIAEASRVDRQEIGRTYRFISRKIDLDLPLTDPSNYVSRFGSELNISGEAKVEAMEIIRKAQEEKLTSGKSPSGTAAAAIYIAGLKCGERRTQRDVAKVADVTEVTVRNRYKEIAKELDEKNIAKNR</sequence>
<evidence type="ECO:0000256" key="10">
    <source>
        <dbReference type="HAMAP-Rule" id="MF_00383"/>
    </source>
</evidence>
<dbReference type="AlphaFoldDB" id="A0A133VJQ6"/>
<proteinExistence type="inferred from homology"/>
<dbReference type="PATRIC" id="fig|1698281.3.peg.293"/>
<dbReference type="CDD" id="cd20550">
    <property type="entry name" value="CYCLIN_TFIIB_archaea_like_rpt2"/>
    <property type="match status" value="1"/>
</dbReference>
<dbReference type="InterPro" id="IPR000812">
    <property type="entry name" value="TFIIB"/>
</dbReference>
<dbReference type="InterPro" id="IPR013150">
    <property type="entry name" value="TFIIB_cyclin"/>
</dbReference>
<evidence type="ECO:0000256" key="4">
    <source>
        <dbReference type="ARBA" id="ARBA00022737"/>
    </source>
</evidence>
<keyword evidence="15" id="KW-1185">Reference proteome</keyword>
<gene>
    <name evidence="10 14" type="primary">tfb</name>
    <name evidence="14" type="ORF">AKJ52_01860</name>
</gene>
<dbReference type="Pfam" id="PF00382">
    <property type="entry name" value="TFIIB"/>
    <property type="match status" value="2"/>
</dbReference>
<keyword evidence="5 11" id="KW-0863">Zinc-finger</keyword>
<dbReference type="PANTHER" id="PTHR11618:SF13">
    <property type="entry name" value="TRANSCRIPTION INITIATION FACTOR IIB"/>
    <property type="match status" value="1"/>
</dbReference>
<evidence type="ECO:0000256" key="5">
    <source>
        <dbReference type="ARBA" id="ARBA00022771"/>
    </source>
</evidence>
<dbReference type="SUPFAM" id="SSF57783">
    <property type="entry name" value="Zinc beta-ribbon"/>
    <property type="match status" value="1"/>
</dbReference>
<dbReference type="GO" id="GO:0070897">
    <property type="term" value="P:transcription preinitiation complex assembly"/>
    <property type="evidence" value="ECO:0007669"/>
    <property type="project" value="InterPro"/>
</dbReference>
<keyword evidence="7 10" id="KW-0805">Transcription regulation</keyword>
<evidence type="ECO:0000313" key="15">
    <source>
        <dbReference type="Proteomes" id="UP000070404"/>
    </source>
</evidence>
<reference evidence="14 15" key="1">
    <citation type="journal article" date="2016" name="Sci. Rep.">
        <title>Metabolic traits of an uncultured archaeal lineage -MSBL1- from brine pools of the Red Sea.</title>
        <authorList>
            <person name="Mwirichia R."/>
            <person name="Alam I."/>
            <person name="Rashid M."/>
            <person name="Vinu M."/>
            <person name="Ba-Alawi W."/>
            <person name="Anthony Kamau A."/>
            <person name="Kamanda Ngugi D."/>
            <person name="Goker M."/>
            <person name="Klenk H.P."/>
            <person name="Bajic V."/>
            <person name="Stingl U."/>
        </authorList>
    </citation>
    <scope>NUCLEOTIDE SEQUENCE [LARGE SCALE GENOMIC DNA]</scope>
    <source>
        <strain evidence="14">SCGC-AAA382C18</strain>
    </source>
</reference>
<dbReference type="GO" id="GO:0097550">
    <property type="term" value="C:transcription preinitiation complex"/>
    <property type="evidence" value="ECO:0007669"/>
    <property type="project" value="TreeGrafter"/>
</dbReference>
<feature type="compositionally biased region" description="Basic and acidic residues" evidence="12">
    <location>
        <begin position="1"/>
        <end position="29"/>
    </location>
</feature>
<evidence type="ECO:0000259" key="13">
    <source>
        <dbReference type="PROSITE" id="PS51134"/>
    </source>
</evidence>
<dbReference type="Pfam" id="PF08271">
    <property type="entry name" value="Zn_Ribbon_TF"/>
    <property type="match status" value="1"/>
</dbReference>
<dbReference type="InterPro" id="IPR013137">
    <property type="entry name" value="Znf_TFIIB"/>
</dbReference>
<feature type="binding site" evidence="10">
    <location>
        <position position="53"/>
    </location>
    <ligand>
        <name>Zn(2+)</name>
        <dbReference type="ChEBI" id="CHEBI:29105"/>
    </ligand>
</feature>
<dbReference type="CDD" id="cd20549">
    <property type="entry name" value="CYCLIN_TFIIB_archaea_like_rpt1"/>
    <property type="match status" value="1"/>
</dbReference>
<feature type="domain" description="TFIIB-type" evidence="13">
    <location>
        <begin position="27"/>
        <end position="58"/>
    </location>
</feature>
<dbReference type="SUPFAM" id="SSF47954">
    <property type="entry name" value="Cyclin-like"/>
    <property type="match status" value="2"/>
</dbReference>
<keyword evidence="14" id="KW-0648">Protein biosynthesis</keyword>
<dbReference type="GO" id="GO:0003743">
    <property type="term" value="F:translation initiation factor activity"/>
    <property type="evidence" value="ECO:0007669"/>
    <property type="project" value="UniProtKB-KW"/>
</dbReference>
<feature type="binding site" evidence="10">
    <location>
        <position position="34"/>
    </location>
    <ligand>
        <name>Zn(2+)</name>
        <dbReference type="ChEBI" id="CHEBI:29105"/>
    </ligand>
</feature>
<comment type="similarity">
    <text evidence="1 10">Belongs to the TFIIB family.</text>
</comment>
<dbReference type="FunFam" id="1.10.472.10:FF:000023">
    <property type="entry name" value="Transcription initiation factor IIB"/>
    <property type="match status" value="1"/>
</dbReference>
<keyword evidence="3 10" id="KW-0479">Metal-binding</keyword>
<dbReference type="PANTHER" id="PTHR11618">
    <property type="entry name" value="TRANSCRIPTION INITIATION FACTOR IIB-RELATED"/>
    <property type="match status" value="1"/>
</dbReference>
<keyword evidence="14" id="KW-0396">Initiation factor</keyword>
<name>A0A133VJQ6_9EURY</name>
<comment type="function">
    <text evidence="9 10">Stabilizes TBP binding to an archaeal box-A promoter. Also responsible for recruiting RNA polymerase II to the pre-initiation complex (DNA-TBP-TFIIB).</text>
</comment>